<organism evidence="5 6">
    <name type="scientific">Reticulibacter mediterranei</name>
    <dbReference type="NCBI Taxonomy" id="2778369"/>
    <lineage>
        <taxon>Bacteria</taxon>
        <taxon>Bacillati</taxon>
        <taxon>Chloroflexota</taxon>
        <taxon>Ktedonobacteria</taxon>
        <taxon>Ktedonobacterales</taxon>
        <taxon>Reticulibacteraceae</taxon>
        <taxon>Reticulibacter</taxon>
    </lineage>
</organism>
<dbReference type="Pfam" id="PF02775">
    <property type="entry name" value="TPP_enzyme_C"/>
    <property type="match status" value="1"/>
</dbReference>
<gene>
    <name evidence="5" type="ORF">KSF_022690</name>
</gene>
<dbReference type="GO" id="GO:0016831">
    <property type="term" value="F:carboxy-lyase activity"/>
    <property type="evidence" value="ECO:0007669"/>
    <property type="project" value="UniProtKB-KW"/>
</dbReference>
<proteinExistence type="predicted"/>
<evidence type="ECO:0000256" key="3">
    <source>
        <dbReference type="ARBA" id="ARBA00023239"/>
    </source>
</evidence>
<evidence type="ECO:0000259" key="4">
    <source>
        <dbReference type="Pfam" id="PF02775"/>
    </source>
</evidence>
<evidence type="ECO:0000256" key="2">
    <source>
        <dbReference type="ARBA" id="ARBA00023052"/>
    </source>
</evidence>
<keyword evidence="1" id="KW-0210">Decarboxylase</keyword>
<evidence type="ECO:0000313" key="6">
    <source>
        <dbReference type="Proteomes" id="UP000597444"/>
    </source>
</evidence>
<dbReference type="InterPro" id="IPR000399">
    <property type="entry name" value="TPP-bd_CS"/>
</dbReference>
<sequence>MLRIDALQAIYPDLQDHIVVTIMGAVAVELYSLGHRDNFFYLEHAMGLASSMGLGIALSLPEQQVIVIDGDGSLLMNLGTLSTMARYKPNNLLHIVFDNESLVSVGGFPTATATGTDLAGIARASGIPAVKEAQTPADLKRCVEDALASHTLTTIVSKVEALVPKSFHMDLSLLENRFAFKRSLQEMRNKT</sequence>
<reference evidence="5" key="1">
    <citation type="submission" date="2020-10" db="EMBL/GenBank/DDBJ databases">
        <title>Taxonomic study of unclassified bacteria belonging to the class Ktedonobacteria.</title>
        <authorList>
            <person name="Yabe S."/>
            <person name="Wang C.M."/>
            <person name="Zheng Y."/>
            <person name="Sakai Y."/>
            <person name="Cavaletti L."/>
            <person name="Monciardini P."/>
            <person name="Donadio S."/>
        </authorList>
    </citation>
    <scope>NUCLEOTIDE SEQUENCE</scope>
    <source>
        <strain evidence="5">ID150040</strain>
    </source>
</reference>
<dbReference type="PROSITE" id="PS00187">
    <property type="entry name" value="TPP_ENZYMES"/>
    <property type="match status" value="1"/>
</dbReference>
<accession>A0A8J3IL71</accession>
<dbReference type="InterPro" id="IPR029061">
    <property type="entry name" value="THDP-binding"/>
</dbReference>
<evidence type="ECO:0000256" key="1">
    <source>
        <dbReference type="ARBA" id="ARBA00022793"/>
    </source>
</evidence>
<dbReference type="PANTHER" id="PTHR42818">
    <property type="entry name" value="SULFOPYRUVATE DECARBOXYLASE SUBUNIT ALPHA"/>
    <property type="match status" value="1"/>
</dbReference>
<comment type="caution">
    <text evidence="5">The sequence shown here is derived from an EMBL/GenBank/DDBJ whole genome shotgun (WGS) entry which is preliminary data.</text>
</comment>
<feature type="domain" description="Thiamine pyrophosphate enzyme TPP-binding" evidence="4">
    <location>
        <begin position="44"/>
        <end position="155"/>
    </location>
</feature>
<protein>
    <recommendedName>
        <fullName evidence="4">Thiamine pyrophosphate enzyme TPP-binding domain-containing protein</fullName>
    </recommendedName>
</protein>
<dbReference type="EMBL" id="BNJK01000001">
    <property type="protein sequence ID" value="GHO92221.1"/>
    <property type="molecule type" value="Genomic_DNA"/>
</dbReference>
<keyword evidence="6" id="KW-1185">Reference proteome</keyword>
<dbReference type="GO" id="GO:0030976">
    <property type="term" value="F:thiamine pyrophosphate binding"/>
    <property type="evidence" value="ECO:0007669"/>
    <property type="project" value="InterPro"/>
</dbReference>
<dbReference type="InterPro" id="IPR051818">
    <property type="entry name" value="TPP_dependent_decarboxylase"/>
</dbReference>
<dbReference type="Proteomes" id="UP000597444">
    <property type="component" value="Unassembled WGS sequence"/>
</dbReference>
<name>A0A8J3IL71_9CHLR</name>
<dbReference type="GO" id="GO:0000287">
    <property type="term" value="F:magnesium ion binding"/>
    <property type="evidence" value="ECO:0007669"/>
    <property type="project" value="InterPro"/>
</dbReference>
<keyword evidence="2" id="KW-0786">Thiamine pyrophosphate</keyword>
<dbReference type="AlphaFoldDB" id="A0A8J3IL71"/>
<dbReference type="RefSeq" id="WP_220203070.1">
    <property type="nucleotide sequence ID" value="NZ_BNJK01000001.1"/>
</dbReference>
<keyword evidence="3" id="KW-0456">Lyase</keyword>
<evidence type="ECO:0000313" key="5">
    <source>
        <dbReference type="EMBL" id="GHO92221.1"/>
    </source>
</evidence>
<dbReference type="PANTHER" id="PTHR42818:SF1">
    <property type="entry name" value="SULFOPYRUVATE DECARBOXYLASE"/>
    <property type="match status" value="1"/>
</dbReference>
<dbReference type="InterPro" id="IPR011766">
    <property type="entry name" value="TPP_enzyme_TPP-bd"/>
</dbReference>
<dbReference type="Gene3D" id="3.40.50.970">
    <property type="match status" value="1"/>
</dbReference>
<dbReference type="SUPFAM" id="SSF52518">
    <property type="entry name" value="Thiamin diphosphate-binding fold (THDP-binding)"/>
    <property type="match status" value="1"/>
</dbReference>